<organism evidence="3 4">
    <name type="scientific">Spirochaeta africana (strain ATCC 700263 / DSM 8902 / Z-7692)</name>
    <dbReference type="NCBI Taxonomy" id="889378"/>
    <lineage>
        <taxon>Bacteria</taxon>
        <taxon>Pseudomonadati</taxon>
        <taxon>Spirochaetota</taxon>
        <taxon>Spirochaetia</taxon>
        <taxon>Spirochaetales</taxon>
        <taxon>Spirochaetaceae</taxon>
        <taxon>Spirochaeta</taxon>
    </lineage>
</organism>
<evidence type="ECO:0000313" key="3">
    <source>
        <dbReference type="EMBL" id="AFG36680.1"/>
    </source>
</evidence>
<feature type="transmembrane region" description="Helical" evidence="2">
    <location>
        <begin position="6"/>
        <end position="25"/>
    </location>
</feature>
<sequence>MSGKKVITSFSVTIILISLFILAAYGGGLDWFEARFYQSAVLTSYTDQLENAEQQIDGMFTRIAERLAVIVEQEGFPQVFQINQPAEAVQNRRVAVGRIAESYPSFMDVRVFGLRDERLHYSTAADDTIEQTPERTVYAEVILREDLQRIYRMVEGVTDPQIILDPETDVVHFSHPVTDSLGLTRGNAVWSFSIELLTAGLRNLGLLQVRERPLIIDENTILLNSTPERSGIDSQLMETTAEIEYLRSPDTDLSLVAVQISPADGYRLVLLRPEESFLLAEPIRAVIVAALSLTLFLTVFLLLNTRSDPVLTVRDRMKRLQLEVFQQFLESPDGLDQRSLERELDRFRYTMHRRLTAGLGRVNEDTQQHIEQLISTGWHDIHGLLAGGGQKSLDVDRLEQTLEQVLSRIQTVPAAADARGGARPPAAHPAPQTAEDLEEIKEAEDLEEIAEAEPVEELEEIEEAEPIEELEEIEEAEPVEDLEEIAEAEPVEELEEIEEAEPIEELEEIEEAEPVEDLEEIVEAEPVEELEEIAEAEPVEELEEIAETEPVEELEEIEEAEPVEELEEIEEAEPVEDLEEIAEAEPVEELEEIEEAEPVEDLDEIAEAEPVEELEEIAEAEPVEELEEIEELGQLGSIEDLDQLLGTTVDSDTAAGSAAGELYQDLESALPERESDIETLESADPAGKKPPVEVLEDNGDTADLVPVAGSDDITRGYESFEPVREGSLIQYEPDYRFTVYEITHAAIQDDHGVFSIDPSQYDAAAPADKSEFSDLVRSVLGEAAEHEAGSIPRLPTRVRSNDIWNNIVRGEFRIDGLFASDKLEEIPLYRSLMLMSRLLETPVVAAFRDRGDRLHAFGGLGLAESCLAGLHVPYVAVPDGLLQGFETRKALIVDTIESVQDIFQHSCENEVFPGLRKLLWLPARFRNEYWYLLFASTRDDWDPIGLLAERGVELTAAAYEELPV</sequence>
<dbReference type="PATRIC" id="fig|889378.3.peg.587"/>
<evidence type="ECO:0000256" key="1">
    <source>
        <dbReference type="SAM" id="MobiDB-lite"/>
    </source>
</evidence>
<feature type="compositionally biased region" description="Low complexity" evidence="1">
    <location>
        <begin position="415"/>
        <end position="431"/>
    </location>
</feature>
<keyword evidence="4" id="KW-1185">Reference proteome</keyword>
<gene>
    <name evidence="3" type="ordered locus">Spiaf_0579</name>
</gene>
<feature type="region of interest" description="Disordered" evidence="1">
    <location>
        <begin position="670"/>
        <end position="710"/>
    </location>
</feature>
<accession>H9UGN7</accession>
<evidence type="ECO:0000313" key="4">
    <source>
        <dbReference type="Proteomes" id="UP000007383"/>
    </source>
</evidence>
<keyword evidence="2" id="KW-0812">Transmembrane</keyword>
<proteinExistence type="predicted"/>
<protein>
    <submittedName>
        <fullName evidence="3">Uncharacterized protein</fullName>
    </submittedName>
</protein>
<keyword evidence="2" id="KW-0472">Membrane</keyword>
<dbReference type="KEGG" id="sfc:Spiaf_0579"/>
<keyword evidence="2" id="KW-1133">Transmembrane helix</keyword>
<dbReference type="eggNOG" id="COG3064">
    <property type="taxonomic scope" value="Bacteria"/>
</dbReference>
<dbReference type="EMBL" id="CP003282">
    <property type="protein sequence ID" value="AFG36680.1"/>
    <property type="molecule type" value="Genomic_DNA"/>
</dbReference>
<dbReference type="RefSeq" id="WP_014454677.1">
    <property type="nucleotide sequence ID" value="NC_017098.1"/>
</dbReference>
<name>H9UGN7_SPIAZ</name>
<dbReference type="AlphaFoldDB" id="H9UGN7"/>
<reference evidence="4" key="1">
    <citation type="journal article" date="2013" name="Stand. Genomic Sci.">
        <title>Complete genome sequence of the halophilic bacterium Spirochaeta africana type strain (Z-7692(T)) from the alkaline Lake Magadi in the East African Rift.</title>
        <authorList>
            <person name="Liolos K."/>
            <person name="Abt B."/>
            <person name="Scheuner C."/>
            <person name="Teshima H."/>
            <person name="Held B."/>
            <person name="Lapidus A."/>
            <person name="Nolan M."/>
            <person name="Lucas S."/>
            <person name="Deshpande S."/>
            <person name="Cheng J.F."/>
            <person name="Tapia R."/>
            <person name="Goodwin L.A."/>
            <person name="Pitluck S."/>
            <person name="Pagani I."/>
            <person name="Ivanova N."/>
            <person name="Mavromatis K."/>
            <person name="Mikhailova N."/>
            <person name="Huntemann M."/>
            <person name="Pati A."/>
            <person name="Chen A."/>
            <person name="Palaniappan K."/>
            <person name="Land M."/>
            <person name="Rohde M."/>
            <person name="Tindall B.J."/>
            <person name="Detter J.C."/>
            <person name="Goker M."/>
            <person name="Bristow J."/>
            <person name="Eisen J.A."/>
            <person name="Markowitz V."/>
            <person name="Hugenholtz P."/>
            <person name="Woyke T."/>
            <person name="Klenk H.P."/>
            <person name="Kyrpides N.C."/>
        </authorList>
    </citation>
    <scope>NUCLEOTIDE SEQUENCE</scope>
    <source>
        <strain evidence="4">ATCC 700263 / DSM 8902 / Z-7692</strain>
    </source>
</reference>
<dbReference type="STRING" id="889378.Spiaf_0579"/>
<feature type="region of interest" description="Disordered" evidence="1">
    <location>
        <begin position="415"/>
        <end position="435"/>
    </location>
</feature>
<evidence type="ECO:0000256" key="2">
    <source>
        <dbReference type="SAM" id="Phobius"/>
    </source>
</evidence>
<dbReference type="Proteomes" id="UP000007383">
    <property type="component" value="Chromosome"/>
</dbReference>
<dbReference type="HOGENOM" id="CLU_306932_0_0_12"/>